<proteinExistence type="predicted"/>
<evidence type="ECO:0000256" key="1">
    <source>
        <dbReference type="SAM" id="MobiDB-lite"/>
    </source>
</evidence>
<evidence type="ECO:0000313" key="5">
    <source>
        <dbReference type="Proteomes" id="UP001329825"/>
    </source>
</evidence>
<feature type="domain" description="Trafficking protein particle complex subunit 13 middle" evidence="3">
    <location>
        <begin position="195"/>
        <end position="353"/>
    </location>
</feature>
<dbReference type="InterPro" id="IPR010378">
    <property type="entry name" value="TRAPPC13"/>
</dbReference>
<feature type="region of interest" description="Disordered" evidence="1">
    <location>
        <begin position="378"/>
        <end position="424"/>
    </location>
</feature>
<feature type="compositionally biased region" description="Low complexity" evidence="1">
    <location>
        <begin position="378"/>
        <end position="392"/>
    </location>
</feature>
<evidence type="ECO:0008006" key="6">
    <source>
        <dbReference type="Google" id="ProtNLM"/>
    </source>
</evidence>
<feature type="domain" description="Trafficking protein particle complex subunit 13 N-terminal" evidence="2">
    <location>
        <begin position="37"/>
        <end position="191"/>
    </location>
</feature>
<evidence type="ECO:0000313" key="4">
    <source>
        <dbReference type="EMBL" id="WRT66166.1"/>
    </source>
</evidence>
<dbReference type="Proteomes" id="UP001329825">
    <property type="component" value="Chromosome 4"/>
</dbReference>
<dbReference type="InterPro" id="IPR055427">
    <property type="entry name" value="TRAPPC13_N"/>
</dbReference>
<evidence type="ECO:0000259" key="3">
    <source>
        <dbReference type="Pfam" id="PF23647"/>
    </source>
</evidence>
<feature type="compositionally biased region" description="Basic and acidic residues" evidence="1">
    <location>
        <begin position="471"/>
        <end position="482"/>
    </location>
</feature>
<dbReference type="RefSeq" id="XP_062790906.1">
    <property type="nucleotide sequence ID" value="XM_062934855.1"/>
</dbReference>
<dbReference type="EMBL" id="CP141884">
    <property type="protein sequence ID" value="WRT66166.1"/>
    <property type="molecule type" value="Genomic_DNA"/>
</dbReference>
<feature type="compositionally biased region" description="Low complexity" evidence="1">
    <location>
        <begin position="456"/>
        <end position="467"/>
    </location>
</feature>
<organism evidence="4 5">
    <name type="scientific">Kwoniella shivajii</name>
    <dbReference type="NCBI Taxonomy" id="564305"/>
    <lineage>
        <taxon>Eukaryota</taxon>
        <taxon>Fungi</taxon>
        <taxon>Dikarya</taxon>
        <taxon>Basidiomycota</taxon>
        <taxon>Agaricomycotina</taxon>
        <taxon>Tremellomycetes</taxon>
        <taxon>Tremellales</taxon>
        <taxon>Cryptococcaceae</taxon>
        <taxon>Kwoniella</taxon>
    </lineage>
</organism>
<name>A0ABZ1CX06_9TREE</name>
<evidence type="ECO:0000259" key="2">
    <source>
        <dbReference type="Pfam" id="PF06159"/>
    </source>
</evidence>
<feature type="compositionally biased region" description="Polar residues" evidence="1">
    <location>
        <begin position="503"/>
        <end position="514"/>
    </location>
</feature>
<feature type="region of interest" description="Disordered" evidence="1">
    <location>
        <begin position="25"/>
        <end position="45"/>
    </location>
</feature>
<keyword evidence="5" id="KW-1185">Reference proteome</keyword>
<dbReference type="GeneID" id="87955250"/>
<feature type="region of interest" description="Disordered" evidence="1">
    <location>
        <begin position="451"/>
        <end position="539"/>
    </location>
</feature>
<protein>
    <recommendedName>
        <fullName evidence="6">DUF974 domain-containing protein</fullName>
    </recommendedName>
</protein>
<dbReference type="Pfam" id="PF06159">
    <property type="entry name" value="TRAPPC13_N"/>
    <property type="match status" value="1"/>
</dbReference>
<gene>
    <name evidence="4" type="ORF">IL334_003119</name>
</gene>
<feature type="region of interest" description="Disordered" evidence="1">
    <location>
        <begin position="101"/>
        <end position="146"/>
    </location>
</feature>
<dbReference type="InterPro" id="IPR055429">
    <property type="entry name" value="TRAPPC13_M"/>
</dbReference>
<feature type="compositionally biased region" description="Basic and acidic residues" evidence="1">
    <location>
        <begin position="408"/>
        <end position="419"/>
    </location>
</feature>
<reference evidence="4 5" key="1">
    <citation type="submission" date="2024-01" db="EMBL/GenBank/DDBJ databases">
        <title>Comparative genomics of Cryptococcus and Kwoniella reveals pathogenesis evolution and contrasting modes of karyotype evolution via chromosome fusion or intercentromeric recombination.</title>
        <authorList>
            <person name="Coelho M.A."/>
            <person name="David-Palma M."/>
            <person name="Shea T."/>
            <person name="Bowers K."/>
            <person name="McGinley-Smith S."/>
            <person name="Mohammad A.W."/>
            <person name="Gnirke A."/>
            <person name="Yurkov A.M."/>
            <person name="Nowrousian M."/>
            <person name="Sun S."/>
            <person name="Cuomo C.A."/>
            <person name="Heitman J."/>
        </authorList>
    </citation>
    <scope>NUCLEOTIDE SEQUENCE [LARGE SCALE GENOMIC DNA]</scope>
    <source>
        <strain evidence="4">CBS 11374</strain>
    </source>
</reference>
<dbReference type="PANTHER" id="PTHR13134">
    <property type="entry name" value="TRAFFICKING PROTEIN PARTICLE COMPLEX SUBUNIT 13"/>
    <property type="match status" value="1"/>
</dbReference>
<accession>A0ABZ1CX06</accession>
<dbReference type="PANTHER" id="PTHR13134:SF3">
    <property type="entry name" value="TRAFFICKING PROTEIN PARTICLE COMPLEX SUBUNIT 13"/>
    <property type="match status" value="1"/>
</dbReference>
<dbReference type="Pfam" id="PF23647">
    <property type="entry name" value="TRAPPC13_M"/>
    <property type="match status" value="1"/>
</dbReference>
<sequence>MEPPLSLKIDHISPPSLIPSYIPSSSFPSKPLSLPSPPREFSFSPTPNYPAPFGSVSLGSILSLNVSLQNDSPTRNDVLGVKMMIELQGPSGRYRLGEVIHSSTSSKPQGGSRESDPDVNGPKTDERKQDLEAESESGPESELPALKYGEQVDIHIENEIKDLGLNVIIISVAWETLEGRKTFQRFLKFNVNPPLAIKTRIQTPSHPNTTLLKELREQVYLEVLIQNVSNEGMRLSDVNLEPVQGLKSESVSKINTSSISSTSSSTGDQGVVEDKVSINDQKQAVLLLPEDTRQFLFILSPSPSSDPSNKSSFPPFYTGGTILPLGRLDVTWLYGQYHLQGRLQTSTLNRRVPIPPAQNNISRLRTPQIGGGILPTRSLSSQSISKQNLSSNVLAPSPMRGAPQVLKDGNHDQKEKEENDNWEFDLSLTGDREVQVENKFTIICNLGIRSRKPIPSTSTTTEKTQSQVEGENVKEEQAEDSAHNPPSPPRLAIQYLTPIPAPTYSTTQINQPPQLSVLPPSRSSTPLSPPPLASTSASTRAITPTLNSTPNAFSYSSSGINSSVNSRPMTPLSTQLRQAQSSILNSPKSTYTNIDLPPSLNDHQTIDLASFPPSPYIHPSSSTSPSRSSEIIHVGNSYQELQVKSNSFKLLHENHGPSYSDSNTATATDKGIGPNMIKKWETQSSFELKFIAFNEGLNTLGGVRILLLDSDGRSGTIAREWGSLGDILVVD</sequence>